<dbReference type="FunCoup" id="A0A1V9XJM7">
    <property type="interactions" value="1097"/>
</dbReference>
<dbReference type="PANTHER" id="PTHR12258:SF5">
    <property type="entry name" value="BCDNA.GH02250-RELATED"/>
    <property type="match status" value="1"/>
</dbReference>
<evidence type="ECO:0000313" key="8">
    <source>
        <dbReference type="Proteomes" id="UP000192247"/>
    </source>
</evidence>
<dbReference type="InParanoid" id="A0A1V9XJM7"/>
<evidence type="ECO:0000256" key="4">
    <source>
        <dbReference type="ARBA" id="ARBA00022928"/>
    </source>
</evidence>
<organism evidence="7 8">
    <name type="scientific">Tropilaelaps mercedesae</name>
    <dbReference type="NCBI Taxonomy" id="418985"/>
    <lineage>
        <taxon>Eukaryota</taxon>
        <taxon>Metazoa</taxon>
        <taxon>Ecdysozoa</taxon>
        <taxon>Arthropoda</taxon>
        <taxon>Chelicerata</taxon>
        <taxon>Arachnida</taxon>
        <taxon>Acari</taxon>
        <taxon>Parasitiformes</taxon>
        <taxon>Mesostigmata</taxon>
        <taxon>Gamasina</taxon>
        <taxon>Dermanyssoidea</taxon>
        <taxon>Laelapidae</taxon>
        <taxon>Tropilaelaps</taxon>
    </lineage>
</organism>
<dbReference type="PANTHER" id="PTHR12258">
    <property type="entry name" value="JANUS-A/JANUS-B"/>
    <property type="match status" value="1"/>
</dbReference>
<name>A0A1V9XJM7_9ACAR</name>
<dbReference type="STRING" id="418985.A0A1V9XJM7"/>
<comment type="caution">
    <text evidence="7">The sequence shown here is derived from an EMBL/GenBank/DDBJ whole genome shotgun (WGS) entry which is preliminary data.</text>
</comment>
<evidence type="ECO:0000256" key="1">
    <source>
        <dbReference type="ARBA" id="ARBA00002508"/>
    </source>
</evidence>
<dbReference type="Gene3D" id="3.50.20.20">
    <property type="entry name" value="Janus/Ocnus"/>
    <property type="match status" value="1"/>
</dbReference>
<sequence>MDAIPEVEIDDGRFKYVLIRVHDKQTNASKLIVRGSASCSYHIDIYELAQKKIEDDDFELEVLGGGRILHNATEQRIEVFGYSVDLGQAKHADTCAILAKYFPQYPEGNITWTNEGY</sequence>
<evidence type="ECO:0000256" key="2">
    <source>
        <dbReference type="ARBA" id="ARBA00010971"/>
    </source>
</evidence>
<dbReference type="GO" id="GO:0101006">
    <property type="term" value="F:protein histidine phosphatase activity"/>
    <property type="evidence" value="ECO:0007669"/>
    <property type="project" value="TreeGrafter"/>
</dbReference>
<dbReference type="GO" id="GO:0030154">
    <property type="term" value="P:cell differentiation"/>
    <property type="evidence" value="ECO:0007669"/>
    <property type="project" value="UniProtKB-KW"/>
</dbReference>
<accession>A0A1V9XJM7</accession>
<dbReference type="OrthoDB" id="8020218at2759"/>
<feature type="active site" description="Proton acceptor" evidence="5">
    <location>
        <position position="42"/>
    </location>
</feature>
<keyword evidence="3" id="KW-0221">Differentiation</keyword>
<dbReference type="InterPro" id="IPR038596">
    <property type="entry name" value="Janus_sf"/>
</dbReference>
<evidence type="ECO:0000256" key="3">
    <source>
        <dbReference type="ARBA" id="ARBA00022782"/>
    </source>
</evidence>
<dbReference type="EMBL" id="MNPL01009388">
    <property type="protein sequence ID" value="OQR73750.1"/>
    <property type="molecule type" value="Genomic_DNA"/>
</dbReference>
<dbReference type="InterPro" id="IPR007702">
    <property type="entry name" value="Janus"/>
</dbReference>
<reference evidence="7 8" key="1">
    <citation type="journal article" date="2017" name="Gigascience">
        <title>Draft genome of the honey bee ectoparasitic mite, Tropilaelaps mercedesae, is shaped by the parasitic life history.</title>
        <authorList>
            <person name="Dong X."/>
            <person name="Armstrong S.D."/>
            <person name="Xia D."/>
            <person name="Makepeace B.L."/>
            <person name="Darby A.C."/>
            <person name="Kadowaki T."/>
        </authorList>
    </citation>
    <scope>NUCLEOTIDE SEQUENCE [LARGE SCALE GENOMIC DNA]</scope>
    <source>
        <strain evidence="7">Wuxi-XJTLU</strain>
    </source>
</reference>
<protein>
    <submittedName>
        <fullName evidence="7">14 kDa phosphohistidine phosphatase-like</fullName>
    </submittedName>
</protein>
<comment type="function">
    <text evidence="1">JanA and janB regulate somatic sex differentiation.</text>
</comment>
<keyword evidence="8" id="KW-1185">Reference proteome</keyword>
<evidence type="ECO:0000256" key="6">
    <source>
        <dbReference type="PIRSR" id="PIRSR607702-2"/>
    </source>
</evidence>
<dbReference type="SUPFAM" id="SSF143724">
    <property type="entry name" value="PHP14-like"/>
    <property type="match status" value="1"/>
</dbReference>
<keyword evidence="4" id="KW-0726">Sexual differentiation</keyword>
<feature type="binding site" evidence="6">
    <location>
        <position position="15"/>
    </location>
    <ligand>
        <name>substrate</name>
    </ligand>
</feature>
<dbReference type="Proteomes" id="UP000192247">
    <property type="component" value="Unassembled WGS sequence"/>
</dbReference>
<evidence type="ECO:0000313" key="7">
    <source>
        <dbReference type="EMBL" id="OQR73750.1"/>
    </source>
</evidence>
<dbReference type="GO" id="GO:0005829">
    <property type="term" value="C:cytosol"/>
    <property type="evidence" value="ECO:0007669"/>
    <property type="project" value="TreeGrafter"/>
</dbReference>
<evidence type="ECO:0000256" key="5">
    <source>
        <dbReference type="PIRSR" id="PIRSR607702-1"/>
    </source>
</evidence>
<dbReference type="AlphaFoldDB" id="A0A1V9XJM7"/>
<comment type="similarity">
    <text evidence="2">Belongs to the janus family.</text>
</comment>
<dbReference type="Pfam" id="PF05005">
    <property type="entry name" value="Ocnus"/>
    <property type="match status" value="1"/>
</dbReference>
<gene>
    <name evidence="7" type="ORF">BIW11_01083</name>
</gene>
<dbReference type="GO" id="GO:0007548">
    <property type="term" value="P:sex differentiation"/>
    <property type="evidence" value="ECO:0007669"/>
    <property type="project" value="UniProtKB-KW"/>
</dbReference>
<proteinExistence type="inferred from homology"/>